<dbReference type="InterPro" id="IPR002173">
    <property type="entry name" value="Carboh/pur_kinase_PfkB_CS"/>
</dbReference>
<dbReference type="PROSITE" id="PS00584">
    <property type="entry name" value="PFKB_KINASES_2"/>
    <property type="match status" value="1"/>
</dbReference>
<evidence type="ECO:0000259" key="5">
    <source>
        <dbReference type="Pfam" id="PF00294"/>
    </source>
</evidence>
<dbReference type="PANTHER" id="PTHR42774:SF3">
    <property type="entry name" value="KETOHEXOKINASE"/>
    <property type="match status" value="1"/>
</dbReference>
<dbReference type="Proteomes" id="UP000291259">
    <property type="component" value="Chromosome"/>
</dbReference>
<dbReference type="SUPFAM" id="SSF53613">
    <property type="entry name" value="Ribokinase-like"/>
    <property type="match status" value="1"/>
</dbReference>
<dbReference type="PRINTS" id="PR00990">
    <property type="entry name" value="RIBOKINASE"/>
</dbReference>
<evidence type="ECO:0000256" key="3">
    <source>
        <dbReference type="ARBA" id="ARBA00022777"/>
    </source>
</evidence>
<dbReference type="EMBL" id="CP035491">
    <property type="protein sequence ID" value="QAY73418.1"/>
    <property type="molecule type" value="Genomic_DNA"/>
</dbReference>
<dbReference type="InterPro" id="IPR029056">
    <property type="entry name" value="Ribokinase-like"/>
</dbReference>
<reference evidence="6 7" key="1">
    <citation type="submission" date="2019-01" db="EMBL/GenBank/DDBJ databases">
        <title>Genome sequencing of strain FW100M-8.</title>
        <authorList>
            <person name="Heo J."/>
            <person name="Kim S.-J."/>
            <person name="Kim J.-S."/>
            <person name="Hong S.-B."/>
            <person name="Kwon S.-W."/>
        </authorList>
    </citation>
    <scope>NUCLEOTIDE SEQUENCE [LARGE SCALE GENOMIC DNA]</scope>
    <source>
        <strain evidence="6 7">FW100M-8</strain>
    </source>
</reference>
<gene>
    <name evidence="6" type="ORF">ET445_08765</name>
</gene>
<dbReference type="GO" id="GO:0016301">
    <property type="term" value="F:kinase activity"/>
    <property type="evidence" value="ECO:0007669"/>
    <property type="project" value="UniProtKB-KW"/>
</dbReference>
<dbReference type="KEGG" id="agf:ET445_08765"/>
<dbReference type="InterPro" id="IPR011611">
    <property type="entry name" value="PfkB_dom"/>
</dbReference>
<evidence type="ECO:0000313" key="7">
    <source>
        <dbReference type="Proteomes" id="UP000291259"/>
    </source>
</evidence>
<organism evidence="6 7">
    <name type="scientific">Agromyces protaetiae</name>
    <dbReference type="NCBI Taxonomy" id="2509455"/>
    <lineage>
        <taxon>Bacteria</taxon>
        <taxon>Bacillati</taxon>
        <taxon>Actinomycetota</taxon>
        <taxon>Actinomycetes</taxon>
        <taxon>Micrococcales</taxon>
        <taxon>Microbacteriaceae</taxon>
        <taxon>Agromyces</taxon>
    </lineage>
</organism>
<dbReference type="Pfam" id="PF00294">
    <property type="entry name" value="PfkB"/>
    <property type="match status" value="1"/>
</dbReference>
<dbReference type="Gene3D" id="3.40.1190.20">
    <property type="match status" value="1"/>
</dbReference>
<dbReference type="PANTHER" id="PTHR42774">
    <property type="entry name" value="PHOSPHOTRANSFERASE SYSTEM TRANSPORT PROTEIN"/>
    <property type="match status" value="1"/>
</dbReference>
<keyword evidence="2 4" id="KW-0808">Transferase</keyword>
<proteinExistence type="inferred from homology"/>
<evidence type="ECO:0000256" key="1">
    <source>
        <dbReference type="ARBA" id="ARBA00010688"/>
    </source>
</evidence>
<dbReference type="InterPro" id="IPR052562">
    <property type="entry name" value="Ketohexokinase-related"/>
</dbReference>
<dbReference type="OrthoDB" id="9795789at2"/>
<feature type="domain" description="Carbohydrate kinase PfkB" evidence="5">
    <location>
        <begin position="6"/>
        <end position="286"/>
    </location>
</feature>
<name>A0A4P6FSA8_9MICO</name>
<evidence type="ECO:0000313" key="6">
    <source>
        <dbReference type="EMBL" id="QAY73418.1"/>
    </source>
</evidence>
<dbReference type="RefSeq" id="WP_129190647.1">
    <property type="nucleotide sequence ID" value="NZ_CP035491.1"/>
</dbReference>
<keyword evidence="3 4" id="KW-0418">Kinase</keyword>
<sequence>MSADPTVVCVGSATVDTIALVDVLPGRDERVVADELVVAGGGPAATAAVTLARLGVPVGFAGVVGDDDAGREVRAALEAEGVDTRWLRIDRDARTARSVVVVERASGARTIITSPSVRPTAADVPAAARWLHVDQNGYAAARAALAARASSTRPGHGQSLSVDDGNPIDGIDLAGVDLYAPTRAVLTARFGAANKQADHGQALRAARAAGARLVVATAGAEGADVLEEDGAVVHVPAVPVDAVSTLGAGDVFHGALLAAVVGGASLVDAATSAARVAAESTRALDGRSAVPFAADQTSTSRQ</sequence>
<dbReference type="AlphaFoldDB" id="A0A4P6FSA8"/>
<evidence type="ECO:0000256" key="4">
    <source>
        <dbReference type="RuleBase" id="RU003704"/>
    </source>
</evidence>
<comment type="similarity">
    <text evidence="1 4">Belongs to the carbohydrate kinase PfkB family.</text>
</comment>
<keyword evidence="7" id="KW-1185">Reference proteome</keyword>
<dbReference type="InterPro" id="IPR002139">
    <property type="entry name" value="Ribo/fructo_kinase"/>
</dbReference>
<protein>
    <submittedName>
        <fullName evidence="6">Ribokinase</fullName>
    </submittedName>
</protein>
<accession>A0A4P6FSA8</accession>
<evidence type="ECO:0000256" key="2">
    <source>
        <dbReference type="ARBA" id="ARBA00022679"/>
    </source>
</evidence>